<comment type="caution">
    <text evidence="1">The sequence shown here is derived from an EMBL/GenBank/DDBJ whole genome shotgun (WGS) entry which is preliminary data.</text>
</comment>
<dbReference type="STRING" id="1304284.L21TH_2715"/>
<name>R1ARC5_9FIRM</name>
<dbReference type="Proteomes" id="UP000013378">
    <property type="component" value="Unassembled WGS sequence"/>
</dbReference>
<keyword evidence="2" id="KW-1185">Reference proteome</keyword>
<gene>
    <name evidence="1" type="ORF">L21TH_2715</name>
</gene>
<dbReference type="OrthoDB" id="1739831at2"/>
<accession>R1ARC5</accession>
<evidence type="ECO:0008006" key="3">
    <source>
        <dbReference type="Google" id="ProtNLM"/>
    </source>
</evidence>
<sequence length="73" mass="8644">MQRGICESCGTFYIKRHETQSMCDTCTQQYEKVRNYIFNNNPATIMSIYLDTRVPIKLINQFINKEKIAFADR</sequence>
<dbReference type="AlphaFoldDB" id="R1ARC5"/>
<organism evidence="1 2">
    <name type="scientific">Caldisalinibacter kiritimatiensis</name>
    <dbReference type="NCBI Taxonomy" id="1304284"/>
    <lineage>
        <taxon>Bacteria</taxon>
        <taxon>Bacillati</taxon>
        <taxon>Bacillota</taxon>
        <taxon>Tissierellia</taxon>
        <taxon>Tissierellales</taxon>
        <taxon>Thermohalobacteraceae</taxon>
        <taxon>Caldisalinibacter</taxon>
    </lineage>
</organism>
<evidence type="ECO:0000313" key="2">
    <source>
        <dbReference type="Proteomes" id="UP000013378"/>
    </source>
</evidence>
<protein>
    <recommendedName>
        <fullName evidence="3">Flagellar protein</fullName>
    </recommendedName>
</protein>
<proteinExistence type="predicted"/>
<evidence type="ECO:0000313" key="1">
    <source>
        <dbReference type="EMBL" id="EOC99251.1"/>
    </source>
</evidence>
<dbReference type="EMBL" id="ARZA01000287">
    <property type="protein sequence ID" value="EOC99251.1"/>
    <property type="molecule type" value="Genomic_DNA"/>
</dbReference>
<dbReference type="RefSeq" id="WP_006317612.1">
    <property type="nucleotide sequence ID" value="NZ_ARZA01000287.1"/>
</dbReference>
<reference evidence="1 2" key="1">
    <citation type="journal article" date="2015" name="Geomicrobiol. J.">
        <title>Caldisalinibacter kiritimatiensis gen. nov., sp. nov., a moderately thermohalophilic thiosulfate-reducing bacterium from a hypersaline microbial mat.</title>
        <authorList>
            <person name="Ben Hania W."/>
            <person name="Joseph M."/>
            <person name="Fiebig A."/>
            <person name="Bunk B."/>
            <person name="Klenk H.-P."/>
            <person name="Fardeau M.-L."/>
            <person name="Spring S."/>
        </authorList>
    </citation>
    <scope>NUCLEOTIDE SEQUENCE [LARGE SCALE GENOMIC DNA]</scope>
    <source>
        <strain evidence="1 2">L21-TH-D2</strain>
    </source>
</reference>